<keyword evidence="5" id="KW-1133">Transmembrane helix</keyword>
<evidence type="ECO:0000256" key="1">
    <source>
        <dbReference type="ARBA" id="ARBA00022723"/>
    </source>
</evidence>
<dbReference type="InterPro" id="IPR008979">
    <property type="entry name" value="Galactose-bd-like_sf"/>
</dbReference>
<dbReference type="SUPFAM" id="SSF49785">
    <property type="entry name" value="Galactose-binding domain-like"/>
    <property type="match status" value="1"/>
</dbReference>
<keyword evidence="9" id="KW-1185">Reference proteome</keyword>
<evidence type="ECO:0000256" key="3">
    <source>
        <dbReference type="ARBA" id="ARBA00023157"/>
    </source>
</evidence>
<dbReference type="InterPro" id="IPR006585">
    <property type="entry name" value="FTP1"/>
</dbReference>
<feature type="transmembrane region" description="Helical" evidence="5">
    <location>
        <begin position="477"/>
        <end position="503"/>
    </location>
</feature>
<dbReference type="Gene3D" id="2.60.120.260">
    <property type="entry name" value="Galactose-binding domain-like"/>
    <property type="match status" value="1"/>
</dbReference>
<feature type="chain" id="PRO_5043640410" description="Fucolectin tachylectin-4 pentraxin-1 domain-containing protein" evidence="6">
    <location>
        <begin position="29"/>
        <end position="583"/>
    </location>
</feature>
<keyword evidence="1" id="KW-0479">Metal-binding</keyword>
<keyword evidence="5" id="KW-0472">Membrane</keyword>
<dbReference type="Pfam" id="PF22633">
    <property type="entry name" value="F5_F8_type_C_2"/>
    <property type="match status" value="1"/>
</dbReference>
<dbReference type="EMBL" id="CAXITT010000822">
    <property type="protein sequence ID" value="CAL1546506.1"/>
    <property type="molecule type" value="Genomic_DNA"/>
</dbReference>
<evidence type="ECO:0000256" key="5">
    <source>
        <dbReference type="SAM" id="Phobius"/>
    </source>
</evidence>
<dbReference type="InterPro" id="IPR052108">
    <property type="entry name" value="MEGF/SIB"/>
</dbReference>
<feature type="signal peptide" evidence="6">
    <location>
        <begin position="1"/>
        <end position="28"/>
    </location>
</feature>
<dbReference type="PANTHER" id="PTHR24035:SF109">
    <property type="entry name" value="PROTEIN DRAPER"/>
    <property type="match status" value="1"/>
</dbReference>
<evidence type="ECO:0000259" key="7">
    <source>
        <dbReference type="SMART" id="SM00607"/>
    </source>
</evidence>
<accession>A0AAV2IJN1</accession>
<reference evidence="8 9" key="1">
    <citation type="submission" date="2024-04" db="EMBL/GenBank/DDBJ databases">
        <authorList>
            <consortium name="Genoscope - CEA"/>
            <person name="William W."/>
        </authorList>
    </citation>
    <scope>NUCLEOTIDE SEQUENCE [LARGE SCALE GENOMIC DNA]</scope>
</reference>
<dbReference type="AlphaFoldDB" id="A0AAV2IJN1"/>
<dbReference type="Gene3D" id="2.170.300.10">
    <property type="entry name" value="Tie2 ligand-binding domain superfamily"/>
    <property type="match status" value="1"/>
</dbReference>
<proteinExistence type="predicted"/>
<evidence type="ECO:0000313" key="9">
    <source>
        <dbReference type="Proteomes" id="UP001497497"/>
    </source>
</evidence>
<keyword evidence="5" id="KW-0812">Transmembrane</keyword>
<dbReference type="Proteomes" id="UP001497497">
    <property type="component" value="Unassembled WGS sequence"/>
</dbReference>
<feature type="domain" description="Fucolectin tachylectin-4 pentraxin-1" evidence="7">
    <location>
        <begin position="188"/>
        <end position="336"/>
    </location>
</feature>
<organism evidence="8 9">
    <name type="scientific">Lymnaea stagnalis</name>
    <name type="common">Great pond snail</name>
    <name type="synonym">Helix stagnalis</name>
    <dbReference type="NCBI Taxonomy" id="6523"/>
    <lineage>
        <taxon>Eukaryota</taxon>
        <taxon>Metazoa</taxon>
        <taxon>Spiralia</taxon>
        <taxon>Lophotrochozoa</taxon>
        <taxon>Mollusca</taxon>
        <taxon>Gastropoda</taxon>
        <taxon>Heterobranchia</taxon>
        <taxon>Euthyneura</taxon>
        <taxon>Panpulmonata</taxon>
        <taxon>Hygrophila</taxon>
        <taxon>Lymnaeoidea</taxon>
        <taxon>Lymnaeidae</taxon>
        <taxon>Lymnaea</taxon>
    </lineage>
</organism>
<gene>
    <name evidence="8" type="ORF">GSLYS_00019883001</name>
</gene>
<comment type="caution">
    <text evidence="8">The sequence shown here is derived from an EMBL/GenBank/DDBJ whole genome shotgun (WGS) entry which is preliminary data.</text>
</comment>
<dbReference type="PANTHER" id="PTHR24035">
    <property type="entry name" value="MULTIPLE EPIDERMAL GROWTH FACTOR-LIKE DOMAINS PROTEIN"/>
    <property type="match status" value="1"/>
</dbReference>
<evidence type="ECO:0000256" key="2">
    <source>
        <dbReference type="ARBA" id="ARBA00022837"/>
    </source>
</evidence>
<feature type="region of interest" description="Disordered" evidence="4">
    <location>
        <begin position="511"/>
        <end position="533"/>
    </location>
</feature>
<name>A0AAV2IJN1_LYMST</name>
<protein>
    <recommendedName>
        <fullName evidence="7">Fucolectin tachylectin-4 pentraxin-1 domain-containing protein</fullName>
    </recommendedName>
</protein>
<evidence type="ECO:0000256" key="4">
    <source>
        <dbReference type="SAM" id="MobiDB-lite"/>
    </source>
</evidence>
<keyword evidence="6" id="KW-0732">Signal</keyword>
<dbReference type="GO" id="GO:0046872">
    <property type="term" value="F:metal ion binding"/>
    <property type="evidence" value="ECO:0007669"/>
    <property type="project" value="UniProtKB-KW"/>
</dbReference>
<keyword evidence="2" id="KW-0106">Calcium</keyword>
<evidence type="ECO:0000256" key="6">
    <source>
        <dbReference type="SAM" id="SignalP"/>
    </source>
</evidence>
<evidence type="ECO:0000313" key="8">
    <source>
        <dbReference type="EMBL" id="CAL1546506.1"/>
    </source>
</evidence>
<dbReference type="SMART" id="SM00607">
    <property type="entry name" value="FTP"/>
    <property type="match status" value="1"/>
</dbReference>
<keyword evidence="3" id="KW-1015">Disulfide bond</keyword>
<sequence>MCFSTWILRNQFLIAIIAILGSAVIVQACDPGWFGSKCQYKCHCSSGNCDGRGECSTGDVCAGGWFGPACQYQDLLSMPGTIATPTASPITDRDDFTCFTSDVNTLTINFIRMYPITWIRFNVQLSDLMKSITLVSADNPDISQRCNMSSRIDDRTMDLFCDNDVIVQELAFYGKGVKSLCSLYISGGRNVALRQSVTQSSTWSDATYPETMSRANNAVDGNTSGNFSHSSCTHTLVNDTAPNWNVTFSTPQLVNRYVLYNRVPNQERLIDVQLSSLNADGTTVFSYTVPNVSLASYSVISPTQPVAFIKIFKPLGNIILTLCEVEVYGDSVCPHKTYGLECDKSCNCENKTETCLVATGACPSGCAAGSYGDGCHSSCPAQSWGPDCLSLCSVFCVNQSCLPENGACVYGCVPGYKGTYCVDACPLRRWGQDCKEYCSDQCLDQTCNRFNGVCNNSSDDRFTYVNGTQGCSCDDRFGMGFGIGIAVSCVVGLVIAGIISCIFKRRHQNAKQDVPDGNRDSANNGPQRLPMHNYDTLNAYDSKGYDKATELNVTNKTSSTGVSEAEPSHYYEIPDIECVRSET</sequence>